<evidence type="ECO:0000313" key="1">
    <source>
        <dbReference type="EMBL" id="VAW66684.1"/>
    </source>
</evidence>
<gene>
    <name evidence="1" type="ORF">MNBD_GAMMA11-3426</name>
</gene>
<proteinExistence type="predicted"/>
<dbReference type="InterPro" id="IPR011250">
    <property type="entry name" value="OMP/PagP_B-barrel"/>
</dbReference>
<name>A0A3B0YD74_9ZZZZ</name>
<dbReference type="AlphaFoldDB" id="A0A3B0YD74"/>
<organism evidence="1">
    <name type="scientific">hydrothermal vent metagenome</name>
    <dbReference type="NCBI Taxonomy" id="652676"/>
    <lineage>
        <taxon>unclassified sequences</taxon>
        <taxon>metagenomes</taxon>
        <taxon>ecological metagenomes</taxon>
    </lineage>
</organism>
<accession>A0A3B0YD74</accession>
<dbReference type="Gene3D" id="2.40.160.20">
    <property type="match status" value="1"/>
</dbReference>
<dbReference type="EMBL" id="UOFG01000281">
    <property type="protein sequence ID" value="VAW66684.1"/>
    <property type="molecule type" value="Genomic_DNA"/>
</dbReference>
<evidence type="ECO:0008006" key="2">
    <source>
        <dbReference type="Google" id="ProtNLM"/>
    </source>
</evidence>
<reference evidence="1" key="1">
    <citation type="submission" date="2018-06" db="EMBL/GenBank/DDBJ databases">
        <authorList>
            <person name="Zhirakovskaya E."/>
        </authorList>
    </citation>
    <scope>NUCLEOTIDE SEQUENCE</scope>
</reference>
<protein>
    <recommendedName>
        <fullName evidence="2">Outer membrane protein beta-barrel domain-containing protein</fullName>
    </recommendedName>
</protein>
<sequence>MKKYIVLVFMAIIAPVSQAESFFDNTVIGLAFINQSVEIEVSGAGADTRLSESGSGFGLYIDKYYDRIWRINGTLSYVNYNSFDIAEVIFSTDYLLPVSENLSFFSGVALGAATQRYSNSGVADSALGAVYGVQAGAILYINKFLMLEAGYRFRPTQLETEVTTMPGELSTVIDLSESYFSLLFMF</sequence>
<dbReference type="SUPFAM" id="SSF56925">
    <property type="entry name" value="OMPA-like"/>
    <property type="match status" value="1"/>
</dbReference>